<evidence type="ECO:0000256" key="3">
    <source>
        <dbReference type="ARBA" id="ARBA00022692"/>
    </source>
</evidence>
<proteinExistence type="predicted"/>
<keyword evidence="5 7" id="KW-0472">Membrane</keyword>
<dbReference type="NCBIfam" id="TIGR00704">
    <property type="entry name" value="NaPi_cotrn_rel"/>
    <property type="match status" value="1"/>
</dbReference>
<name>A0A7V7QLI4_9FIRM</name>
<dbReference type="AlphaFoldDB" id="A0A7V7QLI4"/>
<accession>A0A7V7QLI4</accession>
<evidence type="ECO:0000256" key="1">
    <source>
        <dbReference type="ARBA" id="ARBA00004651"/>
    </source>
</evidence>
<evidence type="ECO:0000313" key="10">
    <source>
        <dbReference type="Proteomes" id="UP000461768"/>
    </source>
</evidence>
<feature type="transmembrane region" description="Helical" evidence="7">
    <location>
        <begin position="84"/>
        <end position="106"/>
    </location>
</feature>
<dbReference type="Pfam" id="PF02690">
    <property type="entry name" value="Na_Pi_cotrans"/>
    <property type="match status" value="2"/>
</dbReference>
<dbReference type="InterPro" id="IPR004633">
    <property type="entry name" value="NaPi_cotrn-rel/YqeW-like"/>
</dbReference>
<dbReference type="OrthoDB" id="9763003at2"/>
<evidence type="ECO:0000313" key="9">
    <source>
        <dbReference type="EMBL" id="KAB1439360.1"/>
    </source>
</evidence>
<dbReference type="SUPFAM" id="SSF109755">
    <property type="entry name" value="PhoU-like"/>
    <property type="match status" value="1"/>
</dbReference>
<dbReference type="Proteomes" id="UP000461768">
    <property type="component" value="Unassembled WGS sequence"/>
</dbReference>
<evidence type="ECO:0000256" key="4">
    <source>
        <dbReference type="ARBA" id="ARBA00022989"/>
    </source>
</evidence>
<dbReference type="GO" id="GO:0005436">
    <property type="term" value="F:sodium:phosphate symporter activity"/>
    <property type="evidence" value="ECO:0007669"/>
    <property type="project" value="InterPro"/>
</dbReference>
<protein>
    <submittedName>
        <fullName evidence="9">Na/Pi cotransporter family protein</fullName>
    </submittedName>
</protein>
<evidence type="ECO:0000256" key="6">
    <source>
        <dbReference type="SAM" id="Coils"/>
    </source>
</evidence>
<evidence type="ECO:0000259" key="8">
    <source>
        <dbReference type="Pfam" id="PF01895"/>
    </source>
</evidence>
<feature type="transmembrane region" description="Helical" evidence="7">
    <location>
        <begin position="171"/>
        <end position="197"/>
    </location>
</feature>
<dbReference type="NCBIfam" id="NF037997">
    <property type="entry name" value="Na_Pi_symport"/>
    <property type="match status" value="1"/>
</dbReference>
<dbReference type="InterPro" id="IPR003841">
    <property type="entry name" value="Na/Pi_transpt"/>
</dbReference>
<dbReference type="RefSeq" id="WP_151141777.1">
    <property type="nucleotide sequence ID" value="NZ_WAGX01000004.1"/>
</dbReference>
<dbReference type="EMBL" id="WAGX01000004">
    <property type="protein sequence ID" value="KAB1439360.1"/>
    <property type="molecule type" value="Genomic_DNA"/>
</dbReference>
<keyword evidence="6" id="KW-0175">Coiled coil</keyword>
<evidence type="ECO:0000256" key="2">
    <source>
        <dbReference type="ARBA" id="ARBA00022475"/>
    </source>
</evidence>
<organism evidence="9 10">
    <name type="scientific">Candidatus Galacturonatibacter soehngenii</name>
    <dbReference type="NCBI Taxonomy" id="2307010"/>
    <lineage>
        <taxon>Bacteria</taxon>
        <taxon>Bacillati</taxon>
        <taxon>Bacillota</taxon>
        <taxon>Clostridia</taxon>
        <taxon>Lachnospirales</taxon>
        <taxon>Lachnospiraceae</taxon>
        <taxon>Candidatus Galacturonatibacter</taxon>
    </lineage>
</organism>
<feature type="domain" description="PhoU" evidence="8">
    <location>
        <begin position="361"/>
        <end position="445"/>
    </location>
</feature>
<feature type="domain" description="PhoU" evidence="8">
    <location>
        <begin position="465"/>
        <end position="548"/>
    </location>
</feature>
<dbReference type="InterPro" id="IPR026022">
    <property type="entry name" value="PhoU_dom"/>
</dbReference>
<feature type="transmembrane region" description="Helical" evidence="7">
    <location>
        <begin position="51"/>
        <end position="77"/>
    </location>
</feature>
<dbReference type="GO" id="GO:0005886">
    <property type="term" value="C:plasma membrane"/>
    <property type="evidence" value="ECO:0007669"/>
    <property type="project" value="UniProtKB-SubCell"/>
</dbReference>
<comment type="caution">
    <text evidence="9">The sequence shown here is derived from an EMBL/GenBank/DDBJ whole genome shotgun (WGS) entry which is preliminary data.</text>
</comment>
<feature type="transmembrane region" description="Helical" evidence="7">
    <location>
        <begin position="255"/>
        <end position="276"/>
    </location>
</feature>
<feature type="transmembrane region" description="Helical" evidence="7">
    <location>
        <begin position="141"/>
        <end position="159"/>
    </location>
</feature>
<evidence type="ECO:0000256" key="5">
    <source>
        <dbReference type="ARBA" id="ARBA00023136"/>
    </source>
</evidence>
<evidence type="ECO:0000256" key="7">
    <source>
        <dbReference type="SAM" id="Phobius"/>
    </source>
</evidence>
<keyword evidence="2" id="KW-1003">Cell membrane</keyword>
<keyword evidence="4 7" id="KW-1133">Transmembrane helix</keyword>
<gene>
    <name evidence="9" type="ORF">F7O84_02885</name>
</gene>
<reference evidence="9 10" key="2">
    <citation type="submission" date="2020-02" db="EMBL/GenBank/DDBJ databases">
        <title>Candidatus Galacturonibacter soehngenii shows hetero-acetogenic catabolism of galacturonic acid but lacks a canonical carbon monoxide dehydrogenase/acetyl-CoA synthase complex.</title>
        <authorList>
            <person name="Diender M."/>
            <person name="Stouten G.R."/>
            <person name="Petersen J.F."/>
            <person name="Nielsen P.H."/>
            <person name="Dueholm M.S."/>
            <person name="Pronk J.T."/>
            <person name="Van Loosdrecht M.C.M."/>
        </authorList>
    </citation>
    <scope>NUCLEOTIDE SEQUENCE [LARGE SCALE GENOMIC DNA]</scope>
    <source>
        <strain evidence="9">GalUA</strain>
    </source>
</reference>
<reference evidence="9 10" key="1">
    <citation type="submission" date="2019-09" db="EMBL/GenBank/DDBJ databases">
        <authorList>
            <person name="Valk L.C."/>
        </authorList>
    </citation>
    <scope>NUCLEOTIDE SEQUENCE [LARGE SCALE GENOMIC DNA]</scope>
    <source>
        <strain evidence="9">GalUA</strain>
    </source>
</reference>
<comment type="subcellular location">
    <subcellularLocation>
        <location evidence="1">Cell membrane</location>
        <topology evidence="1">Multi-pass membrane protein</topology>
    </subcellularLocation>
</comment>
<dbReference type="PANTHER" id="PTHR10010">
    <property type="entry name" value="SOLUTE CARRIER FAMILY 34 SODIUM PHOSPHATE , MEMBER 2-RELATED"/>
    <property type="match status" value="1"/>
</dbReference>
<dbReference type="InterPro" id="IPR038078">
    <property type="entry name" value="PhoU-like_sf"/>
</dbReference>
<dbReference type="Gene3D" id="1.20.58.220">
    <property type="entry name" value="Phosphate transport system protein phou homolog 2, domain 2"/>
    <property type="match status" value="1"/>
</dbReference>
<sequence>MSISDIGMLFSFIGGLGLFLYGMNVMADGLQKSAGNKMKQLLGFLTNNRFLAIVVGTLITAIIQSSSATTVMVVGFVNAGILNLTQAVGVIMGANIGTTVTAWIVSMSEWGAFFKPEFFSPLVVGLGSFMILFSKSSKKKMIGEIAVGFGILFIGLSFMSDSIIPYRDAPIFQQAFAILGNNPFLAILAGAVVTGIIQSSSASVGILQTLAINGIVNWKSAIFITLGQNIGTCVTALLSSAGAQKMAKRAAVIHLLFNTIGAIVFGVIMYVIFAILPELATSNIDSVQISIFHTVFNISNTIILLPFANQLVKLSGVIIKNSEQVESEVEKDEVITLRHLDERILESPSFSVENAILEVGHMGEVALANIKLAFEAAIENDIDKVNLVFENEKTINNLQKLIMEYLVKISNLSLTEKQHMVINNLFYMINDIERVGDHAENIAELAEFKCKNNIVFSENAQEEITKIMEVGLKAIENAILAVKENNIEYVRKVVKYEDMVDNMEEELREKHIERLSNNLCKPEAGIVFLDIISNLERISDHAYNIAGYVKDEIE</sequence>
<keyword evidence="10" id="KW-1185">Reference proteome</keyword>
<feature type="transmembrane region" description="Helical" evidence="7">
    <location>
        <begin position="118"/>
        <end position="134"/>
    </location>
</feature>
<dbReference type="Pfam" id="PF01895">
    <property type="entry name" value="PhoU"/>
    <property type="match status" value="2"/>
</dbReference>
<feature type="coiled-coil region" evidence="6">
    <location>
        <begin position="486"/>
        <end position="513"/>
    </location>
</feature>
<dbReference type="GO" id="GO:0044341">
    <property type="term" value="P:sodium-dependent phosphate transport"/>
    <property type="evidence" value="ECO:0007669"/>
    <property type="project" value="InterPro"/>
</dbReference>
<dbReference type="PANTHER" id="PTHR10010:SF46">
    <property type="entry name" value="SODIUM-DEPENDENT PHOSPHATE TRANSPORT PROTEIN 2B"/>
    <property type="match status" value="1"/>
</dbReference>
<keyword evidence="3 7" id="KW-0812">Transmembrane</keyword>